<name>A0A0E9QBN8_ANGAN</name>
<reference evidence="1" key="1">
    <citation type="submission" date="2014-11" db="EMBL/GenBank/DDBJ databases">
        <authorList>
            <person name="Amaro Gonzalez C."/>
        </authorList>
    </citation>
    <scope>NUCLEOTIDE SEQUENCE</scope>
</reference>
<accession>A0A0E9QBN8</accession>
<dbReference type="AlphaFoldDB" id="A0A0E9QBN8"/>
<reference evidence="1" key="2">
    <citation type="journal article" date="2015" name="Fish Shellfish Immunol.">
        <title>Early steps in the European eel (Anguilla anguilla)-Vibrio vulnificus interaction in the gills: Role of the RtxA13 toxin.</title>
        <authorList>
            <person name="Callol A."/>
            <person name="Pajuelo D."/>
            <person name="Ebbesson L."/>
            <person name="Teles M."/>
            <person name="MacKenzie S."/>
            <person name="Amaro C."/>
        </authorList>
    </citation>
    <scope>NUCLEOTIDE SEQUENCE</scope>
</reference>
<protein>
    <submittedName>
        <fullName evidence="1">Uncharacterized protein</fullName>
    </submittedName>
</protein>
<sequence>MRCLHHPLLMRTFLCLSCAIKYVPAKRK</sequence>
<evidence type="ECO:0000313" key="1">
    <source>
        <dbReference type="EMBL" id="JAH13523.1"/>
    </source>
</evidence>
<dbReference type="EMBL" id="GBXM01095054">
    <property type="protein sequence ID" value="JAH13523.1"/>
    <property type="molecule type" value="Transcribed_RNA"/>
</dbReference>
<organism evidence="1">
    <name type="scientific">Anguilla anguilla</name>
    <name type="common">European freshwater eel</name>
    <name type="synonym">Muraena anguilla</name>
    <dbReference type="NCBI Taxonomy" id="7936"/>
    <lineage>
        <taxon>Eukaryota</taxon>
        <taxon>Metazoa</taxon>
        <taxon>Chordata</taxon>
        <taxon>Craniata</taxon>
        <taxon>Vertebrata</taxon>
        <taxon>Euteleostomi</taxon>
        <taxon>Actinopterygii</taxon>
        <taxon>Neopterygii</taxon>
        <taxon>Teleostei</taxon>
        <taxon>Anguilliformes</taxon>
        <taxon>Anguillidae</taxon>
        <taxon>Anguilla</taxon>
    </lineage>
</organism>
<proteinExistence type="predicted"/>